<dbReference type="PRINTS" id="PR00455">
    <property type="entry name" value="HTHTETR"/>
</dbReference>
<proteinExistence type="predicted"/>
<dbReference type="InterPro" id="IPR001647">
    <property type="entry name" value="HTH_TetR"/>
</dbReference>
<evidence type="ECO:0000313" key="7">
    <source>
        <dbReference type="Proteomes" id="UP000251800"/>
    </source>
</evidence>
<dbReference type="InterPro" id="IPR036271">
    <property type="entry name" value="Tet_transcr_reg_TetR-rel_C_sf"/>
</dbReference>
<dbReference type="SUPFAM" id="SSF48498">
    <property type="entry name" value="Tetracyclin repressor-like, C-terminal domain"/>
    <property type="match status" value="1"/>
</dbReference>
<dbReference type="PROSITE" id="PS50977">
    <property type="entry name" value="HTH_TETR_2"/>
    <property type="match status" value="1"/>
</dbReference>
<dbReference type="Proteomes" id="UP000251800">
    <property type="component" value="Unassembled WGS sequence"/>
</dbReference>
<dbReference type="AlphaFoldDB" id="A0A363UQH4"/>
<evidence type="ECO:0000256" key="2">
    <source>
        <dbReference type="ARBA" id="ARBA00023125"/>
    </source>
</evidence>
<keyword evidence="7" id="KW-1185">Reference proteome</keyword>
<dbReference type="PANTHER" id="PTHR30055">
    <property type="entry name" value="HTH-TYPE TRANSCRIPTIONAL REGULATOR RUTR"/>
    <property type="match status" value="1"/>
</dbReference>
<dbReference type="InterPro" id="IPR050109">
    <property type="entry name" value="HTH-type_TetR-like_transc_reg"/>
</dbReference>
<name>A0A363UQH4_9GAMM</name>
<evidence type="ECO:0000256" key="3">
    <source>
        <dbReference type="ARBA" id="ARBA00023163"/>
    </source>
</evidence>
<evidence type="ECO:0000259" key="5">
    <source>
        <dbReference type="PROSITE" id="PS50977"/>
    </source>
</evidence>
<feature type="DNA-binding region" description="H-T-H motif" evidence="4">
    <location>
        <begin position="30"/>
        <end position="49"/>
    </location>
</feature>
<dbReference type="EMBL" id="QEQK01000001">
    <property type="protein sequence ID" value="PWN57749.1"/>
    <property type="molecule type" value="Genomic_DNA"/>
</dbReference>
<protein>
    <submittedName>
        <fullName evidence="6">TetR/AcrR family transcriptional regulator</fullName>
    </submittedName>
</protein>
<comment type="caution">
    <text evidence="6">The sequence shown here is derived from an EMBL/GenBank/DDBJ whole genome shotgun (WGS) entry which is preliminary data.</text>
</comment>
<accession>A0A363UQH4</accession>
<evidence type="ECO:0000256" key="1">
    <source>
        <dbReference type="ARBA" id="ARBA00023015"/>
    </source>
</evidence>
<dbReference type="OrthoDB" id="4541465at2"/>
<dbReference type="InterPro" id="IPR009057">
    <property type="entry name" value="Homeodomain-like_sf"/>
</dbReference>
<dbReference type="Pfam" id="PF00440">
    <property type="entry name" value="TetR_N"/>
    <property type="match status" value="1"/>
</dbReference>
<sequence length="202" mass="22498">MGQQKPTLSADDWADAALDAMADGGLDSVAVEPLARKLGVTKGSFYWHFANRDALVRAAVERWAQRETEQIIKRARGVKQARKRIQTVFKAANGSEREGHLYLALAAASRDPRVADFVHKVSQRRLDFLTECYQALGLIERDARKWATFAYSTFLGTLQLRRDNPSALPAGPFFNEYLRLLIETLIPRPGEQAPAASAERAA</sequence>
<gene>
    <name evidence="6" type="ORF">DEH80_01005</name>
</gene>
<organism evidence="6 7">
    <name type="scientific">Abyssibacter profundi</name>
    <dbReference type="NCBI Taxonomy" id="2182787"/>
    <lineage>
        <taxon>Bacteria</taxon>
        <taxon>Pseudomonadati</taxon>
        <taxon>Pseudomonadota</taxon>
        <taxon>Gammaproteobacteria</taxon>
        <taxon>Chromatiales</taxon>
        <taxon>Oceanococcaceae</taxon>
        <taxon>Abyssibacter</taxon>
    </lineage>
</organism>
<evidence type="ECO:0000256" key="4">
    <source>
        <dbReference type="PROSITE-ProRule" id="PRU00335"/>
    </source>
</evidence>
<dbReference type="Gene3D" id="1.10.357.10">
    <property type="entry name" value="Tetracycline Repressor, domain 2"/>
    <property type="match status" value="1"/>
</dbReference>
<dbReference type="GO" id="GO:0000976">
    <property type="term" value="F:transcription cis-regulatory region binding"/>
    <property type="evidence" value="ECO:0007669"/>
    <property type="project" value="TreeGrafter"/>
</dbReference>
<feature type="domain" description="HTH tetR-type" evidence="5">
    <location>
        <begin position="7"/>
        <end position="67"/>
    </location>
</feature>
<dbReference type="GO" id="GO:0003700">
    <property type="term" value="F:DNA-binding transcription factor activity"/>
    <property type="evidence" value="ECO:0007669"/>
    <property type="project" value="TreeGrafter"/>
</dbReference>
<evidence type="ECO:0000313" key="6">
    <source>
        <dbReference type="EMBL" id="PWN57749.1"/>
    </source>
</evidence>
<reference evidence="6 7" key="1">
    <citation type="submission" date="2018-05" db="EMBL/GenBank/DDBJ databases">
        <title>Abyssibacter profundi OUC007T gen. nov., sp. nov, a marine bacterium isolated from seawater of the Mariana Trench.</title>
        <authorList>
            <person name="Zhou S."/>
        </authorList>
    </citation>
    <scope>NUCLEOTIDE SEQUENCE [LARGE SCALE GENOMIC DNA]</scope>
    <source>
        <strain evidence="6 7">OUC007</strain>
    </source>
</reference>
<keyword evidence="3" id="KW-0804">Transcription</keyword>
<dbReference type="RefSeq" id="WP_109718605.1">
    <property type="nucleotide sequence ID" value="NZ_QEQK01000001.1"/>
</dbReference>
<dbReference type="SUPFAM" id="SSF46689">
    <property type="entry name" value="Homeodomain-like"/>
    <property type="match status" value="1"/>
</dbReference>
<keyword evidence="2 4" id="KW-0238">DNA-binding</keyword>
<dbReference type="PANTHER" id="PTHR30055:SF234">
    <property type="entry name" value="HTH-TYPE TRANSCRIPTIONAL REGULATOR BETI"/>
    <property type="match status" value="1"/>
</dbReference>
<keyword evidence="1" id="KW-0805">Transcription regulation</keyword>